<sequence length="328" mass="34445">MNIKSFCSLGAMTLLLTLTIRPTVAAEYVPVGPQPTPGRGPASVEAAPSPSIFGNIISKAFGSRQSVVEVRVPNPDNKPITFPKCAAPPTIAEIGGNFDTYRYTMSRSAAAKLNIVGGMGSSESSGEEMIAVFEFSRSKECLATDGKTRMVYGQAIRTVMSFASAEGKISVSFPVVAASATMAGKTSTVSVKNIGFDDPAMRLKAVAMSSINLDVGTYAEFSKLHRELIDLAAAAAIPVTVELLGIISVLEEDEYKSTLLSAYAIQAIKDGKSCADAKTKLKSPDDTVALKVIDSTYVAIAGVCSGTSPTSASITKAQEYLRGMTVKR</sequence>
<gene>
    <name evidence="2" type="ORF">F0185_24345</name>
</gene>
<feature type="chain" id="PRO_5045263758" evidence="1">
    <location>
        <begin position="26"/>
        <end position="328"/>
    </location>
</feature>
<dbReference type="EMBL" id="VUYU01000020">
    <property type="protein sequence ID" value="NHZ36701.1"/>
    <property type="molecule type" value="Genomic_DNA"/>
</dbReference>
<organism evidence="2 3">
    <name type="scientific">Massilia rubra</name>
    <dbReference type="NCBI Taxonomy" id="2607910"/>
    <lineage>
        <taxon>Bacteria</taxon>
        <taxon>Pseudomonadati</taxon>
        <taxon>Pseudomonadota</taxon>
        <taxon>Betaproteobacteria</taxon>
        <taxon>Burkholderiales</taxon>
        <taxon>Oxalobacteraceae</taxon>
        <taxon>Telluria group</taxon>
        <taxon>Massilia</taxon>
    </lineage>
</organism>
<reference evidence="2 3" key="1">
    <citation type="submission" date="2019-09" db="EMBL/GenBank/DDBJ databases">
        <title>Taxonomy of Antarctic Massilia spp.: description of Massilia rubra sp. nov., Massilia aquatica sp. nov., Massilia mucilaginosa sp. nov., Massilia frigida sp. nov. isolated from streams, lakes and regoliths.</title>
        <authorList>
            <person name="Holochova P."/>
            <person name="Sedlacek I."/>
            <person name="Kralova S."/>
            <person name="Maslanova I."/>
            <person name="Busse H.-J."/>
            <person name="Stankova E."/>
            <person name="Vrbovska V."/>
            <person name="Kovarovic V."/>
            <person name="Bartak M."/>
            <person name="Svec P."/>
            <person name="Pantucek R."/>
        </authorList>
    </citation>
    <scope>NUCLEOTIDE SEQUENCE [LARGE SCALE GENOMIC DNA]</scope>
    <source>
        <strain evidence="2 3">CCM 8692</strain>
    </source>
</reference>
<dbReference type="RefSeq" id="WP_167228895.1">
    <property type="nucleotide sequence ID" value="NZ_VUYU01000020.1"/>
</dbReference>
<dbReference type="PROSITE" id="PS50096">
    <property type="entry name" value="IQ"/>
    <property type="match status" value="1"/>
</dbReference>
<proteinExistence type="predicted"/>
<dbReference type="Proteomes" id="UP000785613">
    <property type="component" value="Unassembled WGS sequence"/>
</dbReference>
<keyword evidence="3" id="KW-1185">Reference proteome</keyword>
<keyword evidence="1" id="KW-0732">Signal</keyword>
<name>A0ABX0LP80_9BURK</name>
<feature type="signal peptide" evidence="1">
    <location>
        <begin position="1"/>
        <end position="25"/>
    </location>
</feature>
<accession>A0ABX0LP80</accession>
<evidence type="ECO:0000256" key="1">
    <source>
        <dbReference type="SAM" id="SignalP"/>
    </source>
</evidence>
<evidence type="ECO:0000313" key="3">
    <source>
        <dbReference type="Proteomes" id="UP000785613"/>
    </source>
</evidence>
<evidence type="ECO:0000313" key="2">
    <source>
        <dbReference type="EMBL" id="NHZ36701.1"/>
    </source>
</evidence>
<protein>
    <submittedName>
        <fullName evidence="2">Uncharacterized protein</fullName>
    </submittedName>
</protein>
<comment type="caution">
    <text evidence="2">The sequence shown here is derived from an EMBL/GenBank/DDBJ whole genome shotgun (WGS) entry which is preliminary data.</text>
</comment>